<reference evidence="1 2" key="1">
    <citation type="submission" date="2018-01" db="EMBL/GenBank/DDBJ databases">
        <title>Harnessing the power of phylogenomics to disentangle the directionality and signatures of interkingdom host jumping in the parasitic fungal genus Tolypocladium.</title>
        <authorList>
            <person name="Quandt C.A."/>
            <person name="Patterson W."/>
            <person name="Spatafora J.W."/>
        </authorList>
    </citation>
    <scope>NUCLEOTIDE SEQUENCE [LARGE SCALE GENOMIC DNA]</scope>
    <source>
        <strain evidence="1 2">NRBC 100945</strain>
    </source>
</reference>
<organism evidence="1 2">
    <name type="scientific">Tolypocladium paradoxum</name>
    <dbReference type="NCBI Taxonomy" id="94208"/>
    <lineage>
        <taxon>Eukaryota</taxon>
        <taxon>Fungi</taxon>
        <taxon>Dikarya</taxon>
        <taxon>Ascomycota</taxon>
        <taxon>Pezizomycotina</taxon>
        <taxon>Sordariomycetes</taxon>
        <taxon>Hypocreomycetidae</taxon>
        <taxon>Hypocreales</taxon>
        <taxon>Ophiocordycipitaceae</taxon>
        <taxon>Tolypocladium</taxon>
    </lineage>
</organism>
<keyword evidence="2" id="KW-1185">Reference proteome</keyword>
<evidence type="ECO:0008006" key="3">
    <source>
        <dbReference type="Google" id="ProtNLM"/>
    </source>
</evidence>
<accession>A0A2S4KPF6</accession>
<evidence type="ECO:0000313" key="2">
    <source>
        <dbReference type="Proteomes" id="UP000237481"/>
    </source>
</evidence>
<dbReference type="OrthoDB" id="1744869at2759"/>
<comment type="caution">
    <text evidence="1">The sequence shown here is derived from an EMBL/GenBank/DDBJ whole genome shotgun (WGS) entry which is preliminary data.</text>
</comment>
<name>A0A2S4KPF6_9HYPO</name>
<proteinExistence type="predicted"/>
<dbReference type="EMBL" id="PKSG01000918">
    <property type="protein sequence ID" value="POR32077.1"/>
    <property type="molecule type" value="Genomic_DNA"/>
</dbReference>
<gene>
    <name evidence="1" type="ORF">TPAR_07712</name>
</gene>
<dbReference type="STRING" id="94208.A0A2S4KPF6"/>
<evidence type="ECO:0000313" key="1">
    <source>
        <dbReference type="EMBL" id="POR32077.1"/>
    </source>
</evidence>
<dbReference type="Proteomes" id="UP000237481">
    <property type="component" value="Unassembled WGS sequence"/>
</dbReference>
<sequence>MAPRICRWVLRGQPPLRSSVASRRLLSSRGGSEQTRFSYVLPAQKEGDHAQLFAKLKDSEVLSNPRGHNAAVILATPSFIRQLEDSEFVGEFAKLLSGSADIDQFHVLCAVVDQVAPALGEPGALHGISILRGHLDDTLPELWLPSPPKAKEDADFVSALAFDLGNPWITLPLTRTTFQNNRTSTLLTSRFDMRQESPQLLQRIEKHSQRVTISLNKPPQSTTDLGLWAPLSPITRSRVVTESFGNIVRGIRVDGKTEPASMELENAVSTMFKHRSASDTMQGPMGVWAMITPQTDLADLESAPDPTPILQGKPVTRDSIEVTAQYLEHSYKSGGRLFQILSGGGGWGPKKGLLSIDPQRTHFAPSEEEEMARFMQTMDNSGYAPTGSEIQFFIPAQAPPEDTSCSTSGIVFGVPIGTEPAAETEVPETGYLVSGHFGALASQGVFVSGPADPETGIADESKLSVPNSRVYVGGGERKPGGILGILGAGGLADAATAALM</sequence>
<dbReference type="AlphaFoldDB" id="A0A2S4KPF6"/>
<protein>
    <recommendedName>
        <fullName evidence="3">FIST domain-containing protein</fullName>
    </recommendedName>
</protein>